<protein>
    <submittedName>
        <fullName evidence="2">Uncharacterized protein</fullName>
    </submittedName>
</protein>
<dbReference type="EMBL" id="LAZR01054307">
    <property type="protein sequence ID" value="KKK78833.1"/>
    <property type="molecule type" value="Genomic_DNA"/>
</dbReference>
<accession>A0A0F8YBR5</accession>
<evidence type="ECO:0000313" key="2">
    <source>
        <dbReference type="EMBL" id="KKK78833.1"/>
    </source>
</evidence>
<name>A0A0F8YBR5_9ZZZZ</name>
<sequence length="55" mass="6439">MIILKWFLVTYFGLVVLFQTYMAAEHKDPSKTRPSSKAFSAVIHLGFIYWILEVM</sequence>
<keyword evidence="1" id="KW-1133">Transmembrane helix</keyword>
<organism evidence="2">
    <name type="scientific">marine sediment metagenome</name>
    <dbReference type="NCBI Taxonomy" id="412755"/>
    <lineage>
        <taxon>unclassified sequences</taxon>
        <taxon>metagenomes</taxon>
        <taxon>ecological metagenomes</taxon>
    </lineage>
</organism>
<proteinExistence type="predicted"/>
<feature type="transmembrane region" description="Helical" evidence="1">
    <location>
        <begin position="6"/>
        <end position="24"/>
    </location>
</feature>
<gene>
    <name evidence="2" type="ORF">LCGC14_2839600</name>
</gene>
<dbReference type="AlphaFoldDB" id="A0A0F8YBR5"/>
<evidence type="ECO:0000256" key="1">
    <source>
        <dbReference type="SAM" id="Phobius"/>
    </source>
</evidence>
<comment type="caution">
    <text evidence="2">The sequence shown here is derived from an EMBL/GenBank/DDBJ whole genome shotgun (WGS) entry which is preliminary data.</text>
</comment>
<reference evidence="2" key="1">
    <citation type="journal article" date="2015" name="Nature">
        <title>Complex archaea that bridge the gap between prokaryotes and eukaryotes.</title>
        <authorList>
            <person name="Spang A."/>
            <person name="Saw J.H."/>
            <person name="Jorgensen S.L."/>
            <person name="Zaremba-Niedzwiedzka K."/>
            <person name="Martijn J."/>
            <person name="Lind A.E."/>
            <person name="van Eijk R."/>
            <person name="Schleper C."/>
            <person name="Guy L."/>
            <person name="Ettema T.J."/>
        </authorList>
    </citation>
    <scope>NUCLEOTIDE SEQUENCE</scope>
</reference>
<keyword evidence="1" id="KW-0472">Membrane</keyword>
<keyword evidence="1" id="KW-0812">Transmembrane</keyword>